<keyword evidence="2" id="KW-1185">Reference proteome</keyword>
<proteinExistence type="predicted"/>
<comment type="caution">
    <text evidence="1">The sequence shown here is derived from an EMBL/GenBank/DDBJ whole genome shotgun (WGS) entry which is preliminary data.</text>
</comment>
<accession>Q1JXA4</accession>
<reference evidence="1" key="2">
    <citation type="submission" date="2006-05" db="EMBL/GenBank/DDBJ databases">
        <title>Sequencing of the draft genome and assembly of Desulfuromonas acetoxidans DSM 684.</title>
        <authorList>
            <consortium name="US DOE Joint Genome Institute (JGI-PGF)"/>
            <person name="Copeland A."/>
            <person name="Lucas S."/>
            <person name="Lapidus A."/>
            <person name="Barry K."/>
            <person name="Detter J.C."/>
            <person name="Glavina del Rio T."/>
            <person name="Hammon N."/>
            <person name="Israni S."/>
            <person name="Dalin E."/>
            <person name="Tice H."/>
            <person name="Bruce D."/>
            <person name="Pitluck S."/>
            <person name="Richardson P."/>
        </authorList>
    </citation>
    <scope>NUCLEOTIDE SEQUENCE [LARGE SCALE GENOMIC DNA]</scope>
    <source>
        <strain evidence="1">DSM 684</strain>
    </source>
</reference>
<dbReference type="Proteomes" id="UP000005695">
    <property type="component" value="Unassembled WGS sequence"/>
</dbReference>
<protein>
    <submittedName>
        <fullName evidence="1">Uncharacterized protein</fullName>
    </submittedName>
</protein>
<organism evidence="1 2">
    <name type="scientific">Desulfuromonas acetoxidans (strain DSM 684 / 11070)</name>
    <dbReference type="NCBI Taxonomy" id="281689"/>
    <lineage>
        <taxon>Bacteria</taxon>
        <taxon>Pseudomonadati</taxon>
        <taxon>Thermodesulfobacteriota</taxon>
        <taxon>Desulfuromonadia</taxon>
        <taxon>Desulfuromonadales</taxon>
        <taxon>Desulfuromonadaceae</taxon>
        <taxon>Desulfuromonas</taxon>
    </lineage>
</organism>
<gene>
    <name evidence="1" type="ORF">Dace_0897</name>
</gene>
<dbReference type="EMBL" id="AAEW02000016">
    <property type="protein sequence ID" value="EAT14888.1"/>
    <property type="molecule type" value="Genomic_DNA"/>
</dbReference>
<sequence length="134" mass="15338">MHDLPSSREVSRICKASRKKNLLSAAGTRPGGFDFCLDPLWSVYLIFKKQMNLWAETPSGRAVFFLRLFSVEIPSFSAETAFFFRLFSSKNQLLAPSVKLFIKNFEFLDSVVVRGYILPCMCKKVWKRDTKGAL</sequence>
<name>Q1JXA4_DESA6</name>
<evidence type="ECO:0000313" key="2">
    <source>
        <dbReference type="Proteomes" id="UP000005695"/>
    </source>
</evidence>
<reference evidence="1" key="1">
    <citation type="submission" date="2006-05" db="EMBL/GenBank/DDBJ databases">
        <title>Annotation of the draft genome assembly of Desulfuromonas acetoxidans DSM 684.</title>
        <authorList>
            <consortium name="US DOE Joint Genome Institute (JGI-ORNL)"/>
            <person name="Larimer F."/>
            <person name="Land M."/>
            <person name="Hauser L."/>
        </authorList>
    </citation>
    <scope>NUCLEOTIDE SEQUENCE [LARGE SCALE GENOMIC DNA]</scope>
    <source>
        <strain evidence="1">DSM 684</strain>
    </source>
</reference>
<evidence type="ECO:0000313" key="1">
    <source>
        <dbReference type="EMBL" id="EAT14888.1"/>
    </source>
</evidence>
<dbReference type="AlphaFoldDB" id="Q1JXA4"/>